<protein>
    <recommendedName>
        <fullName evidence="4">DNA-directed RNA polymerase III subunit</fullName>
    </recommendedName>
</protein>
<evidence type="ECO:0000256" key="3">
    <source>
        <dbReference type="ARBA" id="ARBA00023242"/>
    </source>
</evidence>
<dbReference type="EMBL" id="JBBWRZ010000001">
    <property type="protein sequence ID" value="KAK8246910.1"/>
    <property type="molecule type" value="Genomic_DNA"/>
</dbReference>
<evidence type="ECO:0000256" key="1">
    <source>
        <dbReference type="ARBA" id="ARBA00004123"/>
    </source>
</evidence>
<keyword evidence="7" id="KW-1185">Reference proteome</keyword>
<dbReference type="PIRSF" id="PIRSF000777">
    <property type="entry name" value="RNA_polIII_C31"/>
    <property type="match status" value="1"/>
</dbReference>
<dbReference type="PANTHER" id="PTHR15367">
    <property type="entry name" value="DNA-DIRECTED RNA POLYMERASE III"/>
    <property type="match status" value="1"/>
</dbReference>
<comment type="subunit">
    <text evidence="4">Component of the RNA polymerase III (Pol III) complex.</text>
</comment>
<proteinExistence type="inferred from homology"/>
<dbReference type="Pfam" id="PF11705">
    <property type="entry name" value="RNA_pol_3_Rpc31"/>
    <property type="match status" value="1"/>
</dbReference>
<comment type="caution">
    <text evidence="6">The sequence shown here is derived from an EMBL/GenBank/DDBJ whole genome shotgun (WGS) entry which is preliminary data.</text>
</comment>
<comment type="similarity">
    <text evidence="2 4">Belongs to the eukaryotic RPC7 RNA polymerase subunit family.</text>
</comment>
<gene>
    <name evidence="6" type="ORF">HDK90DRAFT_24719</name>
</gene>
<evidence type="ECO:0000313" key="7">
    <source>
        <dbReference type="Proteomes" id="UP001492380"/>
    </source>
</evidence>
<evidence type="ECO:0000256" key="4">
    <source>
        <dbReference type="PIRNR" id="PIRNR000777"/>
    </source>
</evidence>
<keyword evidence="3 4" id="KW-0539">Nucleus</keyword>
<feature type="compositionally biased region" description="Acidic residues" evidence="5">
    <location>
        <begin position="174"/>
        <end position="218"/>
    </location>
</feature>
<dbReference type="GO" id="GO:0000428">
    <property type="term" value="C:DNA-directed RNA polymerase complex"/>
    <property type="evidence" value="ECO:0007669"/>
    <property type="project" value="UniProtKB-KW"/>
</dbReference>
<feature type="region of interest" description="Disordered" evidence="5">
    <location>
        <begin position="83"/>
        <end position="107"/>
    </location>
</feature>
<reference evidence="6 7" key="1">
    <citation type="submission" date="2024-04" db="EMBL/GenBank/DDBJ databases">
        <title>Phyllosticta paracitricarpa is synonymous to the EU quarantine fungus P. citricarpa based on phylogenomic analyses.</title>
        <authorList>
            <consortium name="Lawrence Berkeley National Laboratory"/>
            <person name="Van Ingen-Buijs V.A."/>
            <person name="Van Westerhoven A.C."/>
            <person name="Haridas S."/>
            <person name="Skiadas P."/>
            <person name="Martin F."/>
            <person name="Groenewald J.Z."/>
            <person name="Crous P.W."/>
            <person name="Seidl M.F."/>
        </authorList>
    </citation>
    <scope>NUCLEOTIDE SEQUENCE [LARGE SCALE GENOMIC DNA]</scope>
    <source>
        <strain evidence="6 7">CBS 123374</strain>
    </source>
</reference>
<name>A0ABR1Z4C4_9PEZI</name>
<evidence type="ECO:0000313" key="6">
    <source>
        <dbReference type="EMBL" id="KAK8246910.1"/>
    </source>
</evidence>
<evidence type="ECO:0000256" key="5">
    <source>
        <dbReference type="SAM" id="MobiDB-lite"/>
    </source>
</evidence>
<feature type="compositionally biased region" description="Polar residues" evidence="5">
    <location>
        <begin position="95"/>
        <end position="107"/>
    </location>
</feature>
<keyword evidence="6" id="KW-0804">Transcription</keyword>
<organism evidence="6 7">
    <name type="scientific">Phyllosticta capitalensis</name>
    <dbReference type="NCBI Taxonomy" id="121624"/>
    <lineage>
        <taxon>Eukaryota</taxon>
        <taxon>Fungi</taxon>
        <taxon>Dikarya</taxon>
        <taxon>Ascomycota</taxon>
        <taxon>Pezizomycotina</taxon>
        <taxon>Dothideomycetes</taxon>
        <taxon>Dothideomycetes incertae sedis</taxon>
        <taxon>Botryosphaeriales</taxon>
        <taxon>Phyllostictaceae</taxon>
        <taxon>Phyllosticta</taxon>
    </lineage>
</organism>
<keyword evidence="6" id="KW-0240">DNA-directed RNA polymerase</keyword>
<dbReference type="Proteomes" id="UP001492380">
    <property type="component" value="Unassembled WGS sequence"/>
</dbReference>
<sequence>MPPKMGFFPGGGAGRGAGKIAGVDVPWEVDHDLKIDHKPSELFPPKPAPIAPPARRYEKATVARYRALRERIHEGPLYTVLGDTSRVGKGRGQATAASNSNPFESMPTYTQKYKKQRRTIPRLDTRPYIMRFFPTELWTTLDPAMREGADAERRNKRKKLKIALSTRLSRLEQLEEDGNLGHDDDDELAKGDDDDAPPEEEEQDVDFEEDEDDDDDYNAENYFSNGEEEDYGDEDGGGGGEWD</sequence>
<comment type="subcellular location">
    <subcellularLocation>
        <location evidence="1 4">Nucleus</location>
    </subcellularLocation>
</comment>
<feature type="compositionally biased region" description="Acidic residues" evidence="5">
    <location>
        <begin position="226"/>
        <end position="243"/>
    </location>
</feature>
<feature type="region of interest" description="Disordered" evidence="5">
    <location>
        <begin position="173"/>
        <end position="243"/>
    </location>
</feature>
<comment type="function">
    <text evidence="4">DNA-dependent RNA polymerase catalyzes the transcription of DNA into RNA using the four ribonucleoside triphosphates as substrates. Specific peripheric component of RNA polymerase III which synthesizes small RNAs, such as 5S rRNA and tRNAs.</text>
</comment>
<accession>A0ABR1Z4C4</accession>
<dbReference type="PANTHER" id="PTHR15367:SF2">
    <property type="entry name" value="DNA-DIRECTED RNA POLYMERASE III SUBUNIT"/>
    <property type="match status" value="1"/>
</dbReference>
<dbReference type="InterPro" id="IPR024661">
    <property type="entry name" value="RNA_pol_III_Rpc31"/>
</dbReference>
<evidence type="ECO:0000256" key="2">
    <source>
        <dbReference type="ARBA" id="ARBA00008352"/>
    </source>
</evidence>